<feature type="non-terminal residue" evidence="1">
    <location>
        <position position="50"/>
    </location>
</feature>
<proteinExistence type="predicted"/>
<reference evidence="1" key="1">
    <citation type="submission" date="2021-06" db="EMBL/GenBank/DDBJ databases">
        <authorList>
            <person name="Kallberg Y."/>
            <person name="Tangrot J."/>
            <person name="Rosling A."/>
        </authorList>
    </citation>
    <scope>NUCLEOTIDE SEQUENCE</scope>
    <source>
        <strain evidence="1">FL966</strain>
    </source>
</reference>
<organism evidence="1 2">
    <name type="scientific">Cetraspora pellucida</name>
    <dbReference type="NCBI Taxonomy" id="1433469"/>
    <lineage>
        <taxon>Eukaryota</taxon>
        <taxon>Fungi</taxon>
        <taxon>Fungi incertae sedis</taxon>
        <taxon>Mucoromycota</taxon>
        <taxon>Glomeromycotina</taxon>
        <taxon>Glomeromycetes</taxon>
        <taxon>Diversisporales</taxon>
        <taxon>Gigasporaceae</taxon>
        <taxon>Cetraspora</taxon>
    </lineage>
</organism>
<dbReference type="EMBL" id="CAJVQA010048035">
    <property type="protein sequence ID" value="CAG8819520.1"/>
    <property type="molecule type" value="Genomic_DNA"/>
</dbReference>
<name>A0A9N9PGU8_9GLOM</name>
<dbReference type="AlphaFoldDB" id="A0A9N9PGU8"/>
<feature type="non-terminal residue" evidence="1">
    <location>
        <position position="1"/>
    </location>
</feature>
<comment type="caution">
    <text evidence="1">The sequence shown here is derived from an EMBL/GenBank/DDBJ whole genome shotgun (WGS) entry which is preliminary data.</text>
</comment>
<protein>
    <submittedName>
        <fullName evidence="1">15365_t:CDS:1</fullName>
    </submittedName>
</protein>
<evidence type="ECO:0000313" key="2">
    <source>
        <dbReference type="Proteomes" id="UP000789759"/>
    </source>
</evidence>
<gene>
    <name evidence="1" type="ORF">CPELLU_LOCUS19554</name>
</gene>
<accession>A0A9N9PGU8</accession>
<dbReference type="Proteomes" id="UP000789759">
    <property type="component" value="Unassembled WGS sequence"/>
</dbReference>
<keyword evidence="2" id="KW-1185">Reference proteome</keyword>
<sequence>IPKTFRKNNATSKSISNNVTIPVLKQDMDVTIPVLKQSRQDLNKTGIFTN</sequence>
<evidence type="ECO:0000313" key="1">
    <source>
        <dbReference type="EMBL" id="CAG8819520.1"/>
    </source>
</evidence>